<evidence type="ECO:0000313" key="2">
    <source>
        <dbReference type="EMBL" id="KAH3726893.1"/>
    </source>
</evidence>
<feature type="region of interest" description="Disordered" evidence="1">
    <location>
        <begin position="1"/>
        <end position="30"/>
    </location>
</feature>
<name>A0A9D4CM39_DREPO</name>
<organism evidence="2 3">
    <name type="scientific">Dreissena polymorpha</name>
    <name type="common">Zebra mussel</name>
    <name type="synonym">Mytilus polymorpha</name>
    <dbReference type="NCBI Taxonomy" id="45954"/>
    <lineage>
        <taxon>Eukaryota</taxon>
        <taxon>Metazoa</taxon>
        <taxon>Spiralia</taxon>
        <taxon>Lophotrochozoa</taxon>
        <taxon>Mollusca</taxon>
        <taxon>Bivalvia</taxon>
        <taxon>Autobranchia</taxon>
        <taxon>Heteroconchia</taxon>
        <taxon>Euheterodonta</taxon>
        <taxon>Imparidentia</taxon>
        <taxon>Neoheterodontei</taxon>
        <taxon>Myida</taxon>
        <taxon>Dreissenoidea</taxon>
        <taxon>Dreissenidae</taxon>
        <taxon>Dreissena</taxon>
    </lineage>
</organism>
<sequence>MSLLRDVAEEPGTTHPSAHMKLDPPSSKLVCKRKPSFNTGKAVEEQSTAVEINMDNSLIHMEAFNGNRVSVLCAMKSGRINFI</sequence>
<accession>A0A9D4CM39</accession>
<dbReference type="AlphaFoldDB" id="A0A9D4CM39"/>
<evidence type="ECO:0000256" key="1">
    <source>
        <dbReference type="SAM" id="MobiDB-lite"/>
    </source>
</evidence>
<comment type="caution">
    <text evidence="2">The sequence shown here is derived from an EMBL/GenBank/DDBJ whole genome shotgun (WGS) entry which is preliminary data.</text>
</comment>
<dbReference type="EMBL" id="JAIWYP010000012">
    <property type="protein sequence ID" value="KAH3726893.1"/>
    <property type="molecule type" value="Genomic_DNA"/>
</dbReference>
<keyword evidence="3" id="KW-1185">Reference proteome</keyword>
<protein>
    <submittedName>
        <fullName evidence="2">Uncharacterized protein</fullName>
    </submittedName>
</protein>
<evidence type="ECO:0000313" key="3">
    <source>
        <dbReference type="Proteomes" id="UP000828390"/>
    </source>
</evidence>
<proteinExistence type="predicted"/>
<reference evidence="2" key="1">
    <citation type="journal article" date="2019" name="bioRxiv">
        <title>The Genome of the Zebra Mussel, Dreissena polymorpha: A Resource for Invasive Species Research.</title>
        <authorList>
            <person name="McCartney M.A."/>
            <person name="Auch B."/>
            <person name="Kono T."/>
            <person name="Mallez S."/>
            <person name="Zhang Y."/>
            <person name="Obille A."/>
            <person name="Becker A."/>
            <person name="Abrahante J.E."/>
            <person name="Garbe J."/>
            <person name="Badalamenti J.P."/>
            <person name="Herman A."/>
            <person name="Mangelson H."/>
            <person name="Liachko I."/>
            <person name="Sullivan S."/>
            <person name="Sone E.D."/>
            <person name="Koren S."/>
            <person name="Silverstein K.A.T."/>
            <person name="Beckman K.B."/>
            <person name="Gohl D.M."/>
        </authorList>
    </citation>
    <scope>NUCLEOTIDE SEQUENCE</scope>
    <source>
        <strain evidence="2">Duluth1</strain>
        <tissue evidence="2">Whole animal</tissue>
    </source>
</reference>
<reference evidence="2" key="2">
    <citation type="submission" date="2020-11" db="EMBL/GenBank/DDBJ databases">
        <authorList>
            <person name="McCartney M.A."/>
            <person name="Auch B."/>
            <person name="Kono T."/>
            <person name="Mallez S."/>
            <person name="Becker A."/>
            <person name="Gohl D.M."/>
            <person name="Silverstein K.A.T."/>
            <person name="Koren S."/>
            <person name="Bechman K.B."/>
            <person name="Herman A."/>
            <person name="Abrahante J.E."/>
            <person name="Garbe J."/>
        </authorList>
    </citation>
    <scope>NUCLEOTIDE SEQUENCE</scope>
    <source>
        <strain evidence="2">Duluth1</strain>
        <tissue evidence="2">Whole animal</tissue>
    </source>
</reference>
<dbReference type="Proteomes" id="UP000828390">
    <property type="component" value="Unassembled WGS sequence"/>
</dbReference>
<gene>
    <name evidence="2" type="ORF">DPMN_052769</name>
</gene>